<sequence length="429" mass="47444">MSLSEVFRPNTGPGGLVVRDNISNGVPVASDSFLRQRPATQGGNRFGQLSRSQFFTRHNPHPSRVRHFKGLLDVPICSVNDDGIFASPKYSLPFPPNSYNLSKINKWNGRIPVNSLNVDSQRHSTNTVAGLNYFTGLNSYPFREKAVPKVGLVPVTESWRDQLKMFTDQLNGDDNVVGGKHEVDRPRTTMYSRDTGRIIPPPSRAMSRHASRRGQRTPFAGGFQHISSDPDIENMVLTMLCQILQTEDTNAVQAWLCSAGEREKAIVMDLIKAAMAGKEEYYGQQQPVQIFEEDPTKSFLPPINEGNGLINGDARLAGTQSKIDRLIVENGDENQKWSPSKLQRADDILEMPAGIHPPLASKPIVTDTDDNNGVQPPSTEVFRPATQGPQCQFQPLEAQLPTGDMMNTNSTSQPTGTWNPFNSVSQNTF</sequence>
<feature type="region of interest" description="Disordered" evidence="1">
    <location>
        <begin position="407"/>
        <end position="429"/>
    </location>
</feature>
<dbReference type="Proteomes" id="UP001347796">
    <property type="component" value="Unassembled WGS sequence"/>
</dbReference>
<keyword evidence="3" id="KW-1185">Reference proteome</keyword>
<dbReference type="PANTHER" id="PTHR33772:SF1">
    <property type="entry name" value="PROTEIN TBATA"/>
    <property type="match status" value="1"/>
</dbReference>
<evidence type="ECO:0000313" key="3">
    <source>
        <dbReference type="Proteomes" id="UP001347796"/>
    </source>
</evidence>
<evidence type="ECO:0008006" key="4">
    <source>
        <dbReference type="Google" id="ProtNLM"/>
    </source>
</evidence>
<gene>
    <name evidence="2" type="ORF">SNE40_018529</name>
</gene>
<proteinExistence type="predicted"/>
<comment type="caution">
    <text evidence="2">The sequence shown here is derived from an EMBL/GenBank/DDBJ whole genome shotgun (WGS) entry which is preliminary data.</text>
</comment>
<dbReference type="AlphaFoldDB" id="A0AAN8J565"/>
<feature type="region of interest" description="Disordered" evidence="1">
    <location>
        <begin position="366"/>
        <end position="386"/>
    </location>
</feature>
<protein>
    <recommendedName>
        <fullName evidence="4">Protein TBATA</fullName>
    </recommendedName>
</protein>
<dbReference type="PANTHER" id="PTHR33772">
    <property type="entry name" value="THYMUS, BRAIN AND TESTES-ASSOCIATED"/>
    <property type="match status" value="1"/>
</dbReference>
<evidence type="ECO:0000256" key="1">
    <source>
        <dbReference type="SAM" id="MobiDB-lite"/>
    </source>
</evidence>
<dbReference type="InterPro" id="IPR037394">
    <property type="entry name" value="TBATA-like"/>
</dbReference>
<feature type="region of interest" description="Disordered" evidence="1">
    <location>
        <begin position="192"/>
        <end position="224"/>
    </location>
</feature>
<reference evidence="2 3" key="1">
    <citation type="submission" date="2024-01" db="EMBL/GenBank/DDBJ databases">
        <title>The genome of the rayed Mediterranean limpet Patella caerulea (Linnaeus, 1758).</title>
        <authorList>
            <person name="Anh-Thu Weber A."/>
            <person name="Halstead-Nussloch G."/>
        </authorList>
    </citation>
    <scope>NUCLEOTIDE SEQUENCE [LARGE SCALE GENOMIC DNA]</scope>
    <source>
        <strain evidence="2">AATW-2023a</strain>
        <tissue evidence="2">Whole specimen</tissue>
    </source>
</reference>
<accession>A0AAN8J565</accession>
<dbReference type="EMBL" id="JAZGQO010000014">
    <property type="protein sequence ID" value="KAK6170042.1"/>
    <property type="molecule type" value="Genomic_DNA"/>
</dbReference>
<feature type="compositionally biased region" description="Basic residues" evidence="1">
    <location>
        <begin position="206"/>
        <end position="215"/>
    </location>
</feature>
<organism evidence="2 3">
    <name type="scientific">Patella caerulea</name>
    <name type="common">Rayed Mediterranean limpet</name>
    <dbReference type="NCBI Taxonomy" id="87958"/>
    <lineage>
        <taxon>Eukaryota</taxon>
        <taxon>Metazoa</taxon>
        <taxon>Spiralia</taxon>
        <taxon>Lophotrochozoa</taxon>
        <taxon>Mollusca</taxon>
        <taxon>Gastropoda</taxon>
        <taxon>Patellogastropoda</taxon>
        <taxon>Patelloidea</taxon>
        <taxon>Patellidae</taxon>
        <taxon>Patella</taxon>
    </lineage>
</organism>
<name>A0AAN8J565_PATCE</name>
<dbReference type="Pfam" id="PF15256">
    <property type="entry name" value="SPATIAL"/>
    <property type="match status" value="1"/>
</dbReference>
<evidence type="ECO:0000313" key="2">
    <source>
        <dbReference type="EMBL" id="KAK6170042.1"/>
    </source>
</evidence>